<organism evidence="5 6">
    <name type="scientific">Blattamonas nauphoetae</name>
    <dbReference type="NCBI Taxonomy" id="2049346"/>
    <lineage>
        <taxon>Eukaryota</taxon>
        <taxon>Metamonada</taxon>
        <taxon>Preaxostyla</taxon>
        <taxon>Oxymonadida</taxon>
        <taxon>Blattamonas</taxon>
    </lineage>
</organism>
<evidence type="ECO:0000313" key="5">
    <source>
        <dbReference type="EMBL" id="KAK2958094.1"/>
    </source>
</evidence>
<evidence type="ECO:0000313" key="6">
    <source>
        <dbReference type="Proteomes" id="UP001281761"/>
    </source>
</evidence>
<dbReference type="Proteomes" id="UP001281761">
    <property type="component" value="Unassembled WGS sequence"/>
</dbReference>
<feature type="domain" description="DUF4832" evidence="3">
    <location>
        <begin position="213"/>
        <end position="411"/>
    </location>
</feature>
<feature type="signal peptide" evidence="2">
    <location>
        <begin position="1"/>
        <end position="26"/>
    </location>
</feature>
<sequence length="485" mass="54759">MLTTIFFASSLCHLFTSSSLNTTVNTEVFTQNFAGFASYSTAVISRSKPCSTFYVPQNRLVHMNILIHEFSGNFTGGESVPFNENGLECLETLFEVSRERNATLITRFQYDSGTGTENSEPDISLILTHLDQASKIMNEHADIILAADSGFLGKWAEEHTGVQVTRENREKLYDAWTSKLDSSIHVLTRTPKFVYEWMGMTTEDLSSGKTNKKLGTFNDAYLSCDDDMGTYRNRDVEVAWLSETINNWHPFGGEMSEFSTWTVPPLHHNASHALIESRNLRLYYLNEKYNLKSLSHLKTMTVPEDVIPDKEFKGVTVYDYLATHMGVRFHVSSLAYSPTIVASGIVDVRMDIQNFGFCDPLFEKEAMFFFSDDDVSIPVRSNLDWTKWTRGTNTVETQVEIPSYFLPGSSPLLTLRIGRAGYHVVFSNSDCMDERTAGLIIGPVSVLEPSKAADLWMWLGPLIGVIVLFTIFILIILVCLRKKQF</sequence>
<reference evidence="5 6" key="1">
    <citation type="journal article" date="2022" name="bioRxiv">
        <title>Genomics of Preaxostyla Flagellates Illuminates Evolutionary Transitions and the Path Towards Mitochondrial Loss.</title>
        <authorList>
            <person name="Novak L.V.F."/>
            <person name="Treitli S.C."/>
            <person name="Pyrih J."/>
            <person name="Halakuc P."/>
            <person name="Pipaliya S.V."/>
            <person name="Vacek V."/>
            <person name="Brzon O."/>
            <person name="Soukal P."/>
            <person name="Eme L."/>
            <person name="Dacks J.B."/>
            <person name="Karnkowska A."/>
            <person name="Elias M."/>
            <person name="Hampl V."/>
        </authorList>
    </citation>
    <scope>NUCLEOTIDE SEQUENCE [LARGE SCALE GENOMIC DNA]</scope>
    <source>
        <strain evidence="5">NAU3</strain>
        <tissue evidence="5">Gut</tissue>
    </source>
</reference>
<feature type="transmembrane region" description="Helical" evidence="1">
    <location>
        <begin position="455"/>
        <end position="480"/>
    </location>
</feature>
<feature type="chain" id="PRO_5045639123" evidence="2">
    <location>
        <begin position="27"/>
        <end position="485"/>
    </location>
</feature>
<dbReference type="Pfam" id="PF16173">
    <property type="entry name" value="DUF4874"/>
    <property type="match status" value="1"/>
</dbReference>
<proteinExistence type="predicted"/>
<dbReference type="Pfam" id="PF16116">
    <property type="entry name" value="DUF4832"/>
    <property type="match status" value="1"/>
</dbReference>
<evidence type="ECO:0000256" key="2">
    <source>
        <dbReference type="SAM" id="SignalP"/>
    </source>
</evidence>
<accession>A0ABQ9Y2Z1</accession>
<evidence type="ECO:0000256" key="1">
    <source>
        <dbReference type="SAM" id="Phobius"/>
    </source>
</evidence>
<evidence type="ECO:0000259" key="4">
    <source>
        <dbReference type="Pfam" id="PF16173"/>
    </source>
</evidence>
<feature type="domain" description="DUF4874" evidence="4">
    <location>
        <begin position="79"/>
        <end position="192"/>
    </location>
</feature>
<gene>
    <name evidence="5" type="ORF">BLNAU_7021</name>
</gene>
<keyword evidence="6" id="KW-1185">Reference proteome</keyword>
<keyword evidence="1" id="KW-0812">Transmembrane</keyword>
<protein>
    <submittedName>
        <fullName evidence="5">Dockerin type 1</fullName>
    </submittedName>
</protein>
<evidence type="ECO:0000259" key="3">
    <source>
        <dbReference type="Pfam" id="PF16116"/>
    </source>
</evidence>
<dbReference type="InterPro" id="IPR032379">
    <property type="entry name" value="DUF4874"/>
</dbReference>
<dbReference type="InterPro" id="IPR032267">
    <property type="entry name" value="DUF4832"/>
</dbReference>
<keyword evidence="1" id="KW-1133">Transmembrane helix</keyword>
<comment type="caution">
    <text evidence="5">The sequence shown here is derived from an EMBL/GenBank/DDBJ whole genome shotgun (WGS) entry which is preliminary data.</text>
</comment>
<keyword evidence="2" id="KW-0732">Signal</keyword>
<dbReference type="EMBL" id="JARBJD010000041">
    <property type="protein sequence ID" value="KAK2958094.1"/>
    <property type="molecule type" value="Genomic_DNA"/>
</dbReference>
<keyword evidence="1" id="KW-0472">Membrane</keyword>
<name>A0ABQ9Y2Z1_9EUKA</name>